<evidence type="ECO:0000259" key="7">
    <source>
        <dbReference type="Pfam" id="PF12874"/>
    </source>
</evidence>
<evidence type="ECO:0000256" key="3">
    <source>
        <dbReference type="ARBA" id="ARBA00022741"/>
    </source>
</evidence>
<dbReference type="GO" id="GO:0005524">
    <property type="term" value="F:ATP binding"/>
    <property type="evidence" value="ECO:0007669"/>
    <property type="project" value="UniProtKB-KW"/>
</dbReference>
<dbReference type="eggNOG" id="KOG1384">
    <property type="taxonomic scope" value="Eukaryota"/>
</dbReference>
<protein>
    <submittedName>
        <fullName evidence="9">tRNA dimethylallyltransferase</fullName>
    </submittedName>
</protein>
<dbReference type="InterPro" id="IPR013087">
    <property type="entry name" value="Znf_C2H2_type"/>
</dbReference>
<dbReference type="SUPFAM" id="SSF57667">
    <property type="entry name" value="beta-beta-alpha zinc fingers"/>
    <property type="match status" value="1"/>
</dbReference>
<dbReference type="STRING" id="1561998.A0A1I7TWN9"/>
<keyword evidence="3 5" id="KW-0547">Nucleotide-binding</keyword>
<dbReference type="Gene3D" id="3.30.160.60">
    <property type="entry name" value="Classic Zinc Finger"/>
    <property type="match status" value="1"/>
</dbReference>
<dbReference type="Proteomes" id="UP000095282">
    <property type="component" value="Unplaced"/>
</dbReference>
<accession>A0A1I7TWN9</accession>
<evidence type="ECO:0000313" key="8">
    <source>
        <dbReference type="Proteomes" id="UP000095282"/>
    </source>
</evidence>
<dbReference type="PANTHER" id="PTHR11088:SF89">
    <property type="entry name" value="TRNA DIMETHYLALLYLTRANSFERASE"/>
    <property type="match status" value="1"/>
</dbReference>
<dbReference type="AlphaFoldDB" id="A0A1I7TWN9"/>
<feature type="region of interest" description="Disordered" evidence="6">
    <location>
        <begin position="123"/>
        <end position="145"/>
    </location>
</feature>
<dbReference type="InterPro" id="IPR027417">
    <property type="entry name" value="P-loop_NTPase"/>
</dbReference>
<keyword evidence="8" id="KW-1185">Reference proteome</keyword>
<evidence type="ECO:0000256" key="4">
    <source>
        <dbReference type="ARBA" id="ARBA00022840"/>
    </source>
</evidence>
<sequence length="410" mass="47336">MSRVDPIIFVIGCTGTGKSDLGVAIAKKYGGEVISVDSMQFYKGLDIATNKITVEEAEGIPHHMMSFLNPSEPSSYNVHQFRDTTLDVIQQIRSRSKIPILVGGTTYYAESILYENNFIDSKKRMSSESSSGENSEEEEEHKTNEELWEELRRVDEKSAMILHPNNRTRVYRALQIYRDTGIRKSEHVELQKSNESVDLPGRLRFDDSLVVYMDASPDVLEERLDGRVDKMIKMGLRNELIEFHEQHHEKLEDCKYGVMQCIGLKEFIPWLRLSSSERETSLGEKIFKKGCDDVKLHTRQYARRQRRWYRMRLLKRSDGDRRMASTKMLDTSDKTRILSDGMEIVDRWMSGTDLFEDIAMDTSPVLKGSEANAILKCEICEITISGKDNWEKHLGGKKHKHMVKKAREIQ</sequence>
<reference evidence="9" key="1">
    <citation type="submission" date="2016-11" db="UniProtKB">
        <authorList>
            <consortium name="WormBaseParasite"/>
        </authorList>
    </citation>
    <scope>IDENTIFICATION</scope>
</reference>
<organism evidence="8 9">
    <name type="scientific">Caenorhabditis tropicalis</name>
    <dbReference type="NCBI Taxonomy" id="1561998"/>
    <lineage>
        <taxon>Eukaryota</taxon>
        <taxon>Metazoa</taxon>
        <taxon>Ecdysozoa</taxon>
        <taxon>Nematoda</taxon>
        <taxon>Chromadorea</taxon>
        <taxon>Rhabditida</taxon>
        <taxon>Rhabditina</taxon>
        <taxon>Rhabditomorpha</taxon>
        <taxon>Rhabditoidea</taxon>
        <taxon>Rhabditidae</taxon>
        <taxon>Peloderinae</taxon>
        <taxon>Caenorhabditis</taxon>
    </lineage>
</organism>
<dbReference type="PANTHER" id="PTHR11088">
    <property type="entry name" value="TRNA DIMETHYLALLYLTRANSFERASE"/>
    <property type="match status" value="1"/>
</dbReference>
<dbReference type="HAMAP" id="MF_00185">
    <property type="entry name" value="IPP_trans"/>
    <property type="match status" value="1"/>
</dbReference>
<comment type="similarity">
    <text evidence="1 5">Belongs to the IPP transferase family.</text>
</comment>
<feature type="domain" description="C2H2-type" evidence="7">
    <location>
        <begin position="377"/>
        <end position="399"/>
    </location>
</feature>
<dbReference type="SUPFAM" id="SSF52540">
    <property type="entry name" value="P-loop containing nucleoside triphosphate hydrolases"/>
    <property type="match status" value="2"/>
</dbReference>
<evidence type="ECO:0000256" key="1">
    <source>
        <dbReference type="ARBA" id="ARBA00005842"/>
    </source>
</evidence>
<keyword evidence="2 5" id="KW-0808">Transferase</keyword>
<dbReference type="Pfam" id="PF01715">
    <property type="entry name" value="IPPT"/>
    <property type="match status" value="1"/>
</dbReference>
<evidence type="ECO:0000313" key="9">
    <source>
        <dbReference type="WBParaSite" id="Csp11.Scaffold629.g12534.t1"/>
    </source>
</evidence>
<dbReference type="InterPro" id="IPR039657">
    <property type="entry name" value="Dimethylallyltransferase"/>
</dbReference>
<dbReference type="NCBIfam" id="TIGR00174">
    <property type="entry name" value="miaA"/>
    <property type="match status" value="1"/>
</dbReference>
<dbReference type="GO" id="GO:0052381">
    <property type="term" value="F:tRNA dimethylallyltransferase activity"/>
    <property type="evidence" value="ECO:0007669"/>
    <property type="project" value="InterPro"/>
</dbReference>
<dbReference type="Gene3D" id="3.40.50.300">
    <property type="entry name" value="P-loop containing nucleotide triphosphate hydrolases"/>
    <property type="match status" value="1"/>
</dbReference>
<evidence type="ECO:0000256" key="6">
    <source>
        <dbReference type="SAM" id="MobiDB-lite"/>
    </source>
</evidence>
<dbReference type="InterPro" id="IPR018022">
    <property type="entry name" value="IPT"/>
</dbReference>
<dbReference type="Pfam" id="PF12874">
    <property type="entry name" value="zf-met"/>
    <property type="match status" value="1"/>
</dbReference>
<evidence type="ECO:0000256" key="2">
    <source>
        <dbReference type="ARBA" id="ARBA00022679"/>
    </source>
</evidence>
<dbReference type="GO" id="GO:0006400">
    <property type="term" value="P:tRNA modification"/>
    <property type="evidence" value="ECO:0007669"/>
    <property type="project" value="TreeGrafter"/>
</dbReference>
<dbReference type="WBParaSite" id="Csp11.Scaffold629.g12534.t1">
    <property type="protein sequence ID" value="Csp11.Scaffold629.g12534.t1"/>
    <property type="gene ID" value="Csp11.Scaffold629.g12534"/>
</dbReference>
<evidence type="ECO:0000256" key="5">
    <source>
        <dbReference type="RuleBase" id="RU003785"/>
    </source>
</evidence>
<dbReference type="InterPro" id="IPR036236">
    <property type="entry name" value="Znf_C2H2_sf"/>
</dbReference>
<dbReference type="GO" id="GO:0005739">
    <property type="term" value="C:mitochondrion"/>
    <property type="evidence" value="ECO:0007669"/>
    <property type="project" value="TreeGrafter"/>
</dbReference>
<proteinExistence type="inferred from homology"/>
<name>A0A1I7TWN9_9PELO</name>
<dbReference type="Gene3D" id="1.10.20.140">
    <property type="match status" value="1"/>
</dbReference>
<keyword evidence="4 5" id="KW-0067">ATP-binding</keyword>